<feature type="domain" description="ApeI dehydratase-like" evidence="1">
    <location>
        <begin position="9"/>
        <end position="92"/>
    </location>
</feature>
<reference evidence="2 3" key="1">
    <citation type="journal article" date="2014" name="World J. Microbiol. Biotechnol.">
        <title>Biodiversity and physiological characteristics of Antarctic and Arctic lichens-associated bacteria.</title>
        <authorList>
            <person name="Lee Y.M."/>
            <person name="Kim E.H."/>
            <person name="Lee H.K."/>
            <person name="Hong S.G."/>
        </authorList>
    </citation>
    <scope>NUCLEOTIDE SEQUENCE [LARGE SCALE GENOMIC DNA]</scope>
    <source>
        <strain evidence="2 3">PAMC 26569</strain>
    </source>
</reference>
<organism evidence="2 3">
    <name type="scientific">Lichenicola cladoniae</name>
    <dbReference type="NCBI Taxonomy" id="1484109"/>
    <lineage>
        <taxon>Bacteria</taxon>
        <taxon>Pseudomonadati</taxon>
        <taxon>Pseudomonadota</taxon>
        <taxon>Alphaproteobacteria</taxon>
        <taxon>Acetobacterales</taxon>
        <taxon>Acetobacteraceae</taxon>
        <taxon>Lichenicola</taxon>
    </lineage>
</organism>
<dbReference type="InterPro" id="IPR029069">
    <property type="entry name" value="HotDog_dom_sf"/>
</dbReference>
<accession>A0A6M8HRX7</accession>
<evidence type="ECO:0000313" key="2">
    <source>
        <dbReference type="EMBL" id="QKE91234.1"/>
    </source>
</evidence>
<dbReference type="KEGG" id="lck:HN018_15330"/>
<dbReference type="RefSeq" id="WP_171833242.1">
    <property type="nucleotide sequence ID" value="NZ_CP053708.1"/>
</dbReference>
<dbReference type="InterPro" id="IPR054545">
    <property type="entry name" value="ApeI-like"/>
</dbReference>
<dbReference type="Proteomes" id="UP000500767">
    <property type="component" value="Chromosome"/>
</dbReference>
<protein>
    <recommendedName>
        <fullName evidence="1">ApeI dehydratase-like domain-containing protein</fullName>
    </recommendedName>
</protein>
<proteinExistence type="predicted"/>
<keyword evidence="3" id="KW-1185">Reference proteome</keyword>
<gene>
    <name evidence="2" type="ORF">HN018_15330</name>
</gene>
<dbReference type="SUPFAM" id="SSF54637">
    <property type="entry name" value="Thioesterase/thiol ester dehydrase-isomerase"/>
    <property type="match status" value="1"/>
</dbReference>
<evidence type="ECO:0000259" key="1">
    <source>
        <dbReference type="Pfam" id="PF22818"/>
    </source>
</evidence>
<dbReference type="AlphaFoldDB" id="A0A6M8HRX7"/>
<name>A0A6M8HRX7_9PROT</name>
<dbReference type="GO" id="GO:0016829">
    <property type="term" value="F:lyase activity"/>
    <property type="evidence" value="ECO:0007669"/>
    <property type="project" value="UniProtKB-KW"/>
</dbReference>
<evidence type="ECO:0000313" key="3">
    <source>
        <dbReference type="Proteomes" id="UP000500767"/>
    </source>
</evidence>
<dbReference type="EMBL" id="CP053708">
    <property type="protein sequence ID" value="QKE91234.1"/>
    <property type="molecule type" value="Genomic_DNA"/>
</dbReference>
<dbReference type="Pfam" id="PF22818">
    <property type="entry name" value="ApeI-like"/>
    <property type="match status" value="1"/>
</dbReference>
<sequence>MSGRELGSFVIAADHPCLPGHFPGRPLVPGVVLLDEVFALVAADPGMTGRVVGGLANAKFLNPVRADQRVMVRIDRTVPNRLGFSCSVAEAEVLTGVLLLGEPA</sequence>
<dbReference type="Gene3D" id="3.10.129.10">
    <property type="entry name" value="Hotdog Thioesterase"/>
    <property type="match status" value="1"/>
</dbReference>